<dbReference type="EMBL" id="ML208704">
    <property type="protein sequence ID" value="TFK61022.1"/>
    <property type="molecule type" value="Genomic_DNA"/>
</dbReference>
<name>A0ACD3A5P0_9AGAR</name>
<accession>A0ACD3A5P0</accession>
<evidence type="ECO:0000313" key="2">
    <source>
        <dbReference type="Proteomes" id="UP000308600"/>
    </source>
</evidence>
<gene>
    <name evidence="1" type="ORF">BDN72DRAFT_850026</name>
</gene>
<organism evidence="1 2">
    <name type="scientific">Pluteus cervinus</name>
    <dbReference type="NCBI Taxonomy" id="181527"/>
    <lineage>
        <taxon>Eukaryota</taxon>
        <taxon>Fungi</taxon>
        <taxon>Dikarya</taxon>
        <taxon>Basidiomycota</taxon>
        <taxon>Agaricomycotina</taxon>
        <taxon>Agaricomycetes</taxon>
        <taxon>Agaricomycetidae</taxon>
        <taxon>Agaricales</taxon>
        <taxon>Pluteineae</taxon>
        <taxon>Pluteaceae</taxon>
        <taxon>Pluteus</taxon>
    </lineage>
</organism>
<evidence type="ECO:0000313" key="1">
    <source>
        <dbReference type="EMBL" id="TFK61022.1"/>
    </source>
</evidence>
<reference evidence="1 2" key="1">
    <citation type="journal article" date="2019" name="Nat. Ecol. Evol.">
        <title>Megaphylogeny resolves global patterns of mushroom evolution.</title>
        <authorList>
            <person name="Varga T."/>
            <person name="Krizsan K."/>
            <person name="Foldi C."/>
            <person name="Dima B."/>
            <person name="Sanchez-Garcia M."/>
            <person name="Sanchez-Ramirez S."/>
            <person name="Szollosi G.J."/>
            <person name="Szarkandi J.G."/>
            <person name="Papp V."/>
            <person name="Albert L."/>
            <person name="Andreopoulos W."/>
            <person name="Angelini C."/>
            <person name="Antonin V."/>
            <person name="Barry K.W."/>
            <person name="Bougher N.L."/>
            <person name="Buchanan P."/>
            <person name="Buyck B."/>
            <person name="Bense V."/>
            <person name="Catcheside P."/>
            <person name="Chovatia M."/>
            <person name="Cooper J."/>
            <person name="Damon W."/>
            <person name="Desjardin D."/>
            <person name="Finy P."/>
            <person name="Geml J."/>
            <person name="Haridas S."/>
            <person name="Hughes K."/>
            <person name="Justo A."/>
            <person name="Karasinski D."/>
            <person name="Kautmanova I."/>
            <person name="Kiss B."/>
            <person name="Kocsube S."/>
            <person name="Kotiranta H."/>
            <person name="LaButti K.M."/>
            <person name="Lechner B.E."/>
            <person name="Liimatainen K."/>
            <person name="Lipzen A."/>
            <person name="Lukacs Z."/>
            <person name="Mihaltcheva S."/>
            <person name="Morgado L.N."/>
            <person name="Niskanen T."/>
            <person name="Noordeloos M.E."/>
            <person name="Ohm R.A."/>
            <person name="Ortiz-Santana B."/>
            <person name="Ovrebo C."/>
            <person name="Racz N."/>
            <person name="Riley R."/>
            <person name="Savchenko A."/>
            <person name="Shiryaev A."/>
            <person name="Soop K."/>
            <person name="Spirin V."/>
            <person name="Szebenyi C."/>
            <person name="Tomsovsky M."/>
            <person name="Tulloss R.E."/>
            <person name="Uehling J."/>
            <person name="Grigoriev I.V."/>
            <person name="Vagvolgyi C."/>
            <person name="Papp T."/>
            <person name="Martin F.M."/>
            <person name="Miettinen O."/>
            <person name="Hibbett D.S."/>
            <person name="Nagy L.G."/>
        </authorList>
    </citation>
    <scope>NUCLEOTIDE SEQUENCE [LARGE SCALE GENOMIC DNA]</scope>
    <source>
        <strain evidence="1 2">NL-1719</strain>
    </source>
</reference>
<protein>
    <submittedName>
        <fullName evidence="1">Uncharacterized protein</fullName>
    </submittedName>
</protein>
<keyword evidence="2" id="KW-1185">Reference proteome</keyword>
<proteinExistence type="predicted"/>
<sequence length="290" mass="33120">MSSTSHEIFPPELEELIFSLAFHNNRKDVMNLILVAKRVHEWLIPEVYKVTMFYSGEGDVGRLKPSSKNLVHYGQHVRHLMLSTRWGPEKTGLDNLPSECLSFCPNVVDIALWLVDPSSSRQLIDQLLNLPNLTRLSLNLRSFDAPLANDPSSRELPHPFSTVTHLDILGITAVYTTRQIQQLFPSLTHIAFNRYGVQNSAIEDVLNAWNSQLKVVVWHHGTSTQPWPEVLPTSEYTQVDDPRLVIMRYSRGYIEGWYHEAIGRRGLWTMAEEAVKSRRQATTPDRVLVG</sequence>
<dbReference type="Proteomes" id="UP000308600">
    <property type="component" value="Unassembled WGS sequence"/>
</dbReference>